<organism evidence="3 4">
    <name type="scientific">Candida tropicalis (strain ATCC MYA-3404 / T1)</name>
    <name type="common">Yeast</name>
    <dbReference type="NCBI Taxonomy" id="294747"/>
    <lineage>
        <taxon>Eukaryota</taxon>
        <taxon>Fungi</taxon>
        <taxon>Dikarya</taxon>
        <taxon>Ascomycota</taxon>
        <taxon>Saccharomycotina</taxon>
        <taxon>Pichiomycetes</taxon>
        <taxon>Debaryomycetaceae</taxon>
        <taxon>Candida/Lodderomyces clade</taxon>
        <taxon>Candida</taxon>
    </lineage>
</organism>
<dbReference type="Gene3D" id="3.80.10.10">
    <property type="entry name" value="Ribonuclease Inhibitor"/>
    <property type="match status" value="1"/>
</dbReference>
<evidence type="ECO:0000313" key="4">
    <source>
        <dbReference type="Proteomes" id="UP000002037"/>
    </source>
</evidence>
<dbReference type="SUPFAM" id="SSF52058">
    <property type="entry name" value="L domain-like"/>
    <property type="match status" value="1"/>
</dbReference>
<dbReference type="VEuPathDB" id="FungiDB:CTRG_03991"/>
<name>C5MCP0_CANTT</name>
<dbReference type="PANTHER" id="PTHR47114:SF2">
    <property type="entry name" value="OLIGODENDROCYTE-MYELIN GLYCOPROTEIN"/>
    <property type="match status" value="1"/>
</dbReference>
<evidence type="ECO:0000256" key="2">
    <source>
        <dbReference type="ARBA" id="ARBA00022737"/>
    </source>
</evidence>
<dbReference type="Pfam" id="PF13855">
    <property type="entry name" value="LRR_8"/>
    <property type="match status" value="1"/>
</dbReference>
<dbReference type="AlphaFoldDB" id="C5MCP0"/>
<dbReference type="eggNOG" id="ENOG502QSJU">
    <property type="taxonomic scope" value="Eukaryota"/>
</dbReference>
<dbReference type="InterPro" id="IPR032675">
    <property type="entry name" value="LRR_dom_sf"/>
</dbReference>
<keyword evidence="2" id="KW-0677">Repeat</keyword>
<protein>
    <submittedName>
        <fullName evidence="3">Uncharacterized protein</fullName>
    </submittedName>
</protein>
<dbReference type="InterPro" id="IPR001611">
    <property type="entry name" value="Leu-rich_rpt"/>
</dbReference>
<keyword evidence="4" id="KW-1185">Reference proteome</keyword>
<sequence>MANFDDIPEELVEIIINYLPNTVLKHLVEIPRLGIHAQRALYSVIIIGDNERFHTPFIISSNQRPPRLKSPSEFIKLLDLNPHITPRRLLFGDPFDALALARQCPNCLDNVEIELAFWFPYPYSPSYWKFYEEYKKHPFKVDSVITRYGTSTENYLGFDLTKNVKSFSALAIQSIDLNEFSKDMFPNLTSLSIKESLYFYDLNNIPQQLKKLTCDMSLLEMHFDPETETKLNLPESLMELKMSITGCGQGTIFDISHLTNLKKIKLSGIAWNADEPSNLVSKWRFPSRLKDLNVEWLEMIVDNLSLICPELEYLTIENTIQMVEEIETRDLQIPDNVKRLEISSCLLSCENKSLAKKSNHKPLLNLPTSLQDLVLKGNFATGNTVILDCQLLSLNSLLVHCIPNLSLVGNLNSLTSLFLNASTVIDFEKLQYLDNLIELVIKNGNRINEFSYKLPNSLLKLTICGSGLVKARINTPRLVSLKLRDNDFQILDNHTLTVPSKLQRLDISGNRISKVSMVFPKSLQVINLSGNKLTCINGFPDNLQKLSCSKNLLGETSEVSTFPRGLKLLSLNHNRINEDWIKLQNLHSYTNLEELEMSCNEMTTMNPKHLPFSLKRLDVSRNSISTYISLQELTNLEEIDFSENKLCGSFINFGRTKMMLFSDAIKWVSFTENKLMASDIEVLLDELSTKPNFELLNVEYDSRPKTFNKSEFQPRKIRKLQSIL</sequence>
<proteinExistence type="predicted"/>
<evidence type="ECO:0000313" key="3">
    <source>
        <dbReference type="EMBL" id="EER32320.1"/>
    </source>
</evidence>
<dbReference type="EMBL" id="GG692399">
    <property type="protein sequence ID" value="EER32320.1"/>
    <property type="molecule type" value="Genomic_DNA"/>
</dbReference>
<reference evidence="3 4" key="1">
    <citation type="journal article" date="2009" name="Nature">
        <title>Evolution of pathogenicity and sexual reproduction in eight Candida genomes.</title>
        <authorList>
            <person name="Butler G."/>
            <person name="Rasmussen M.D."/>
            <person name="Lin M.F."/>
            <person name="Santos M.A."/>
            <person name="Sakthikumar S."/>
            <person name="Munro C.A."/>
            <person name="Rheinbay E."/>
            <person name="Grabherr M."/>
            <person name="Forche A."/>
            <person name="Reedy J.L."/>
            <person name="Agrafioti I."/>
            <person name="Arnaud M.B."/>
            <person name="Bates S."/>
            <person name="Brown A.J."/>
            <person name="Brunke S."/>
            <person name="Costanzo M.C."/>
            <person name="Fitzpatrick D.A."/>
            <person name="de Groot P.W."/>
            <person name="Harris D."/>
            <person name="Hoyer L.L."/>
            <person name="Hube B."/>
            <person name="Klis F.M."/>
            <person name="Kodira C."/>
            <person name="Lennard N."/>
            <person name="Logue M.E."/>
            <person name="Martin R."/>
            <person name="Neiman A.M."/>
            <person name="Nikolaou E."/>
            <person name="Quail M.A."/>
            <person name="Quinn J."/>
            <person name="Santos M.C."/>
            <person name="Schmitzberger F.F."/>
            <person name="Sherlock G."/>
            <person name="Shah P."/>
            <person name="Silverstein K.A."/>
            <person name="Skrzypek M.S."/>
            <person name="Soll D."/>
            <person name="Staggs R."/>
            <person name="Stansfield I."/>
            <person name="Stumpf M.P."/>
            <person name="Sudbery P.E."/>
            <person name="Srikantha T."/>
            <person name="Zeng Q."/>
            <person name="Berman J."/>
            <person name="Berriman M."/>
            <person name="Heitman J."/>
            <person name="Gow N.A."/>
            <person name="Lorenz M.C."/>
            <person name="Birren B.W."/>
            <person name="Kellis M."/>
            <person name="Cuomo C.A."/>
        </authorList>
    </citation>
    <scope>NUCLEOTIDE SEQUENCE [LARGE SCALE GENOMIC DNA]</scope>
    <source>
        <strain evidence="4">ATCC MYA-3404 / T1</strain>
    </source>
</reference>
<dbReference type="KEGG" id="ctp:CTRG_03991"/>
<dbReference type="RefSeq" id="XP_002549694.1">
    <property type="nucleotide sequence ID" value="XM_002549648.1"/>
</dbReference>
<keyword evidence="1" id="KW-0433">Leucine-rich repeat</keyword>
<dbReference type="GeneID" id="8295839"/>
<dbReference type="Proteomes" id="UP000002037">
    <property type="component" value="Unassembled WGS sequence"/>
</dbReference>
<evidence type="ECO:0000256" key="1">
    <source>
        <dbReference type="ARBA" id="ARBA00022614"/>
    </source>
</evidence>
<gene>
    <name evidence="3" type="ORF">CTRG_03991</name>
</gene>
<dbReference type="PROSITE" id="PS51450">
    <property type="entry name" value="LRR"/>
    <property type="match status" value="2"/>
</dbReference>
<dbReference type="PANTHER" id="PTHR47114">
    <property type="match status" value="1"/>
</dbReference>
<dbReference type="SUPFAM" id="SSF52047">
    <property type="entry name" value="RNI-like"/>
    <property type="match status" value="1"/>
</dbReference>
<dbReference type="InterPro" id="IPR051071">
    <property type="entry name" value="LRR-bact_E3_ubiq_ligases"/>
</dbReference>
<dbReference type="HOGENOM" id="CLU_021918_1_0_1"/>
<dbReference type="OrthoDB" id="676979at2759"/>
<accession>C5MCP0</accession>